<evidence type="ECO:0000256" key="1">
    <source>
        <dbReference type="SAM" id="Coils"/>
    </source>
</evidence>
<reference evidence="4 5" key="1">
    <citation type="submission" date="2023-02" db="EMBL/GenBank/DDBJ databases">
        <title>Gemone sequence of Telluria chitinolytica ACM 3522T.</title>
        <authorList>
            <person name="Frediansyah A."/>
            <person name="Miess H."/>
            <person name="Gross H."/>
        </authorList>
    </citation>
    <scope>NUCLEOTIDE SEQUENCE [LARGE SCALE GENOMIC DNA]</scope>
    <source>
        <strain evidence="4 5">ACM 3522</strain>
    </source>
</reference>
<dbReference type="PANTHER" id="PTHR30386:SF28">
    <property type="entry name" value="EXPORTED PROTEIN"/>
    <property type="match status" value="1"/>
</dbReference>
<keyword evidence="2" id="KW-0812">Transmembrane</keyword>
<protein>
    <submittedName>
        <fullName evidence="4">HlyD family efflux transporter periplasmic adaptor subunit</fullName>
    </submittedName>
</protein>
<dbReference type="Pfam" id="PF26002">
    <property type="entry name" value="Beta-barrel_AprE"/>
    <property type="match status" value="1"/>
</dbReference>
<evidence type="ECO:0000313" key="5">
    <source>
        <dbReference type="Proteomes" id="UP001216510"/>
    </source>
</evidence>
<dbReference type="Gene3D" id="2.40.50.100">
    <property type="match status" value="1"/>
</dbReference>
<proteinExistence type="predicted"/>
<keyword evidence="1" id="KW-0175">Coiled coil</keyword>
<dbReference type="InterPro" id="IPR050739">
    <property type="entry name" value="MFP"/>
</dbReference>
<evidence type="ECO:0000256" key="2">
    <source>
        <dbReference type="SAM" id="Phobius"/>
    </source>
</evidence>
<keyword evidence="2" id="KW-1133">Transmembrane helix</keyword>
<evidence type="ECO:0000313" key="4">
    <source>
        <dbReference type="EMBL" id="WEF30779.1"/>
    </source>
</evidence>
<feature type="domain" description="AprE-like beta-barrel" evidence="3">
    <location>
        <begin position="304"/>
        <end position="404"/>
    </location>
</feature>
<name>A0ABY8B4A7_9BURK</name>
<keyword evidence="5" id="KW-1185">Reference proteome</keyword>
<feature type="transmembrane region" description="Helical" evidence="2">
    <location>
        <begin position="34"/>
        <end position="52"/>
    </location>
</feature>
<gene>
    <name evidence="4" type="ORF">PX653_14980</name>
</gene>
<accession>A0ABY8B4A7</accession>
<feature type="coiled-coil region" evidence="1">
    <location>
        <begin position="203"/>
        <end position="230"/>
    </location>
</feature>
<dbReference type="InterPro" id="IPR058982">
    <property type="entry name" value="Beta-barrel_AprE"/>
</dbReference>
<sequence length="427" mass="46151">MALPQFRKEVTQAQRENAAMFGDVFLGSPLHHRLYAVAGAAIGIGLLLLLVFGQYSRRISVPGQLLPEQGVIRLSAQATGTVIAAQVAEGVEVGAGATLFRLANPRYGSNGDDANVGMAAAITARRDALARELQSTQAIQASEGAALRQRLVGLARQKETLQRQHALAIERQKLTRQALDKFKKLAETGYVSGEQLLQKEGALLEHVQVAVALETQLEELEQQIDSARKEQLALPLKHANTRSALARSYDEVRQELVEQEAYRGAAIVAPVAGKVTAIMAKPGSVVAPGQLVATLIPAGARLQANLYVPSHGIGFVREGARVYLRYRAFPYQKFGQAAGTIVDISATSIRPDELDNSIKAAELTAVNNNEPLYRVRVALDSQRVQADGRAIALLAGGLLDADIVLDRKPLYQWIFDPIGKFTRSMSL</sequence>
<dbReference type="Proteomes" id="UP001216510">
    <property type="component" value="Chromosome"/>
</dbReference>
<dbReference type="RefSeq" id="WP_277413575.1">
    <property type="nucleotide sequence ID" value="NZ_CP119083.1"/>
</dbReference>
<keyword evidence="2" id="KW-0472">Membrane</keyword>
<dbReference type="PRINTS" id="PR01490">
    <property type="entry name" value="RTXTOXIND"/>
</dbReference>
<organism evidence="4 5">
    <name type="scientific">Pseudoduganella chitinolytica</name>
    <dbReference type="NCBI Taxonomy" id="34070"/>
    <lineage>
        <taxon>Bacteria</taxon>
        <taxon>Pseudomonadati</taxon>
        <taxon>Pseudomonadota</taxon>
        <taxon>Betaproteobacteria</taxon>
        <taxon>Burkholderiales</taxon>
        <taxon>Oxalobacteraceae</taxon>
        <taxon>Telluria group</taxon>
        <taxon>Pseudoduganella</taxon>
    </lineage>
</organism>
<dbReference type="EMBL" id="CP119083">
    <property type="protein sequence ID" value="WEF30779.1"/>
    <property type="molecule type" value="Genomic_DNA"/>
</dbReference>
<evidence type="ECO:0000259" key="3">
    <source>
        <dbReference type="Pfam" id="PF26002"/>
    </source>
</evidence>
<dbReference type="PANTHER" id="PTHR30386">
    <property type="entry name" value="MEMBRANE FUSION SUBUNIT OF EMRAB-TOLC MULTIDRUG EFFLUX PUMP"/>
    <property type="match status" value="1"/>
</dbReference>